<organism evidence="1 2">
    <name type="scientific">Hungatella hathewayi DSM 13479</name>
    <dbReference type="NCBI Taxonomy" id="566550"/>
    <lineage>
        <taxon>Bacteria</taxon>
        <taxon>Bacillati</taxon>
        <taxon>Bacillota</taxon>
        <taxon>Clostridia</taxon>
        <taxon>Lachnospirales</taxon>
        <taxon>Lachnospiraceae</taxon>
        <taxon>Hungatella</taxon>
    </lineage>
</organism>
<dbReference type="EMBL" id="ACIO01000236">
    <property type="protein sequence ID" value="EFC98820.1"/>
    <property type="molecule type" value="Genomic_DNA"/>
</dbReference>
<protein>
    <submittedName>
        <fullName evidence="1">Uncharacterized protein</fullName>
    </submittedName>
</protein>
<dbReference type="AlphaFoldDB" id="D3AH76"/>
<evidence type="ECO:0000313" key="1">
    <source>
        <dbReference type="EMBL" id="EFC98820.1"/>
    </source>
</evidence>
<evidence type="ECO:0000313" key="2">
    <source>
        <dbReference type="Proteomes" id="UP000004968"/>
    </source>
</evidence>
<comment type="caution">
    <text evidence="1">The sequence shown here is derived from an EMBL/GenBank/DDBJ whole genome shotgun (WGS) entry which is preliminary data.</text>
</comment>
<name>D3AH76_9FIRM</name>
<dbReference type="Proteomes" id="UP000004968">
    <property type="component" value="Unassembled WGS sequence"/>
</dbReference>
<sequence length="50" mass="5693">MGIQACSRQPFAVSNPSQLTARRLSAHNYSYFTMPFAFLPLKKLTEIVFL</sequence>
<reference evidence="1 2" key="1">
    <citation type="submission" date="2010-01" db="EMBL/GenBank/DDBJ databases">
        <authorList>
            <person name="Weinstock G."/>
            <person name="Sodergren E."/>
            <person name="Clifton S."/>
            <person name="Fulton L."/>
            <person name="Fulton B."/>
            <person name="Courtney L."/>
            <person name="Fronick C."/>
            <person name="Harrison M."/>
            <person name="Strong C."/>
            <person name="Farmer C."/>
            <person name="Delahaunty K."/>
            <person name="Markovic C."/>
            <person name="Hall O."/>
            <person name="Minx P."/>
            <person name="Tomlinson C."/>
            <person name="Mitreva M."/>
            <person name="Nelson J."/>
            <person name="Hou S."/>
            <person name="Wollam A."/>
            <person name="Pepin K.H."/>
            <person name="Johnson M."/>
            <person name="Bhonagiri V."/>
            <person name="Nash W.E."/>
            <person name="Warren W."/>
            <person name="Chinwalla A."/>
            <person name="Mardis E.R."/>
            <person name="Wilson R.K."/>
        </authorList>
    </citation>
    <scope>NUCLEOTIDE SEQUENCE [LARGE SCALE GENOMIC DNA]</scope>
    <source>
        <strain evidence="1 2">DSM 13479</strain>
    </source>
</reference>
<dbReference type="HOGENOM" id="CLU_3118647_0_0_9"/>
<proteinExistence type="predicted"/>
<gene>
    <name evidence="1" type="ORF">CLOSTHATH_02964</name>
</gene>
<accession>D3AH76</accession>